<gene>
    <name evidence="1" type="ORF">UFOPK1493_04250</name>
</gene>
<name>A0A6J6GJ27_9ZZZZ</name>
<proteinExistence type="predicted"/>
<accession>A0A6J6GJ27</accession>
<evidence type="ECO:0000313" key="1">
    <source>
        <dbReference type="EMBL" id="CAB4599899.1"/>
    </source>
</evidence>
<organism evidence="1">
    <name type="scientific">freshwater metagenome</name>
    <dbReference type="NCBI Taxonomy" id="449393"/>
    <lineage>
        <taxon>unclassified sequences</taxon>
        <taxon>metagenomes</taxon>
        <taxon>ecological metagenomes</taxon>
    </lineage>
</organism>
<dbReference type="AlphaFoldDB" id="A0A6J6GJ27"/>
<dbReference type="EMBL" id="CAEZSR010000312">
    <property type="protein sequence ID" value="CAB4599899.1"/>
    <property type="molecule type" value="Genomic_DNA"/>
</dbReference>
<sequence length="73" mass="7732">MVELVATIVVGGTVVDVVVVVWSRSNWMSSPPICSNSLDWGSPHAASVIGPTSSAIAPIDVMARERCCIRPPR</sequence>
<reference evidence="1" key="1">
    <citation type="submission" date="2020-05" db="EMBL/GenBank/DDBJ databases">
        <authorList>
            <person name="Chiriac C."/>
            <person name="Salcher M."/>
            <person name="Ghai R."/>
            <person name="Kavagutti S V."/>
        </authorList>
    </citation>
    <scope>NUCLEOTIDE SEQUENCE</scope>
</reference>
<protein>
    <submittedName>
        <fullName evidence="1">Unannotated protein</fullName>
    </submittedName>
</protein>